<feature type="transmembrane region" description="Helical" evidence="1">
    <location>
        <begin position="58"/>
        <end position="76"/>
    </location>
</feature>
<dbReference type="OrthoDB" id="1679483at2"/>
<name>A0A498R7P6_9FIRM</name>
<feature type="transmembrane region" description="Helical" evidence="1">
    <location>
        <begin position="96"/>
        <end position="115"/>
    </location>
</feature>
<dbReference type="NCBIfam" id="NF041644">
    <property type="entry name" value="CBO0543_fam"/>
    <property type="match status" value="1"/>
</dbReference>
<dbReference type="Proteomes" id="UP000277811">
    <property type="component" value="Unassembled WGS sequence"/>
</dbReference>
<keyword evidence="1" id="KW-0812">Transmembrane</keyword>
<proteinExistence type="predicted"/>
<dbReference type="EMBL" id="UPPP01000073">
    <property type="protein sequence ID" value="VBB07401.1"/>
    <property type="molecule type" value="Genomic_DNA"/>
</dbReference>
<evidence type="ECO:0000313" key="2">
    <source>
        <dbReference type="EMBL" id="VBB07401.1"/>
    </source>
</evidence>
<feature type="transmembrane region" description="Helical" evidence="1">
    <location>
        <begin position="156"/>
        <end position="174"/>
    </location>
</feature>
<keyword evidence="1" id="KW-0472">Membrane</keyword>
<evidence type="ECO:0000256" key="1">
    <source>
        <dbReference type="SAM" id="Phobius"/>
    </source>
</evidence>
<reference evidence="2 3" key="1">
    <citation type="submission" date="2018-06" db="EMBL/GenBank/DDBJ databases">
        <authorList>
            <person name="Strepis N."/>
        </authorList>
    </citation>
    <scope>NUCLEOTIDE SEQUENCE [LARGE SCALE GENOMIC DNA]</scope>
    <source>
        <strain evidence="2">LUCI</strain>
    </source>
</reference>
<organism evidence="2 3">
    <name type="scientific">Lucifera butyrica</name>
    <dbReference type="NCBI Taxonomy" id="1351585"/>
    <lineage>
        <taxon>Bacteria</taxon>
        <taxon>Bacillati</taxon>
        <taxon>Bacillota</taxon>
        <taxon>Negativicutes</taxon>
        <taxon>Veillonellales</taxon>
        <taxon>Veillonellaceae</taxon>
        <taxon>Lucifera</taxon>
    </lineage>
</organism>
<keyword evidence="1" id="KW-1133">Transmembrane helix</keyword>
<accession>A0A498R7P6</accession>
<sequence length="188" mass="21953">MFFATSGISADIPIQKLITSIRIDEWLQEDLFHFRWWILIGIFTFSAFIWCKNVDKTRLPEITLCAGFTTIATLILDEFGEELTMWDYPTDVLPLFPPLTAIDLASLPIIYSLIYQRFKTWKSFLWASIVMSAIFSFVFEPLLAWGGIYQLLKWKYYYGFPIYVILALFIKWLVTKIYAIAKEAGNAR</sequence>
<feature type="transmembrane region" description="Helical" evidence="1">
    <location>
        <begin position="124"/>
        <end position="144"/>
    </location>
</feature>
<feature type="transmembrane region" description="Helical" evidence="1">
    <location>
        <begin position="34"/>
        <end position="51"/>
    </location>
</feature>
<dbReference type="AlphaFoldDB" id="A0A498R7P6"/>
<dbReference type="RefSeq" id="WP_122628338.1">
    <property type="nucleotide sequence ID" value="NZ_UPPP01000073.1"/>
</dbReference>
<evidence type="ECO:0000313" key="3">
    <source>
        <dbReference type="Proteomes" id="UP000277811"/>
    </source>
</evidence>
<keyword evidence="3" id="KW-1185">Reference proteome</keyword>
<protein>
    <submittedName>
        <fullName evidence="2">Uncharacterized protein</fullName>
    </submittedName>
</protein>
<dbReference type="InterPro" id="IPR048147">
    <property type="entry name" value="CBO0543-like"/>
</dbReference>
<gene>
    <name evidence="2" type="ORF">LUCI_2646</name>
</gene>